<dbReference type="GO" id="GO:0005886">
    <property type="term" value="C:plasma membrane"/>
    <property type="evidence" value="ECO:0007669"/>
    <property type="project" value="TreeGrafter"/>
</dbReference>
<evidence type="ECO:0000313" key="6">
    <source>
        <dbReference type="WBParaSite" id="EgrG_000488000"/>
    </source>
</evidence>
<dbReference type="InterPro" id="IPR027417">
    <property type="entry name" value="P-loop_NTPase"/>
</dbReference>
<dbReference type="PROSITE" id="PS51419">
    <property type="entry name" value="RAB"/>
    <property type="match status" value="1"/>
</dbReference>
<feature type="region of interest" description="Disordered" evidence="3">
    <location>
        <begin position="1"/>
        <end position="28"/>
    </location>
</feature>
<accession>A0A068WM44</accession>
<dbReference type="SUPFAM" id="SSF52540">
    <property type="entry name" value="P-loop containing nucleoside triphosphate hydrolases"/>
    <property type="match status" value="1"/>
</dbReference>
<evidence type="ECO:0000313" key="5">
    <source>
        <dbReference type="Proteomes" id="UP000492820"/>
    </source>
</evidence>
<feature type="compositionally biased region" description="Low complexity" evidence="3">
    <location>
        <begin position="471"/>
        <end position="484"/>
    </location>
</feature>
<dbReference type="GO" id="GO:0005246">
    <property type="term" value="F:calcium channel regulator activity"/>
    <property type="evidence" value="ECO:0007669"/>
    <property type="project" value="TreeGrafter"/>
</dbReference>
<dbReference type="WBParaSite" id="EgrG_000488000">
    <property type="protein sequence ID" value="EgrG_000488000"/>
    <property type="gene ID" value="EgrG_000488000"/>
</dbReference>
<dbReference type="PANTHER" id="PTHR45775:SF6">
    <property type="entry name" value="RAD, GEM_KIR FAMILY MEMBER 2, ISOFORM C"/>
    <property type="match status" value="1"/>
</dbReference>
<sequence>MRRHREIRESQAGGSTAARESNDAVDLTHPPTAVPIVCVQCDPSVDGEEENFERDLYRVRSFKRTSKGLISLGDSFRSGSTSYYCHSSHSPRCSKTSAIASLGRHSRPSESNAKTPNLRAHRQERHFTACELVSDNLEGERFFSHYKPTSPEGSLRRPSTFSLSNVATPVKVQILGGPTVGKTMLCRQFLTAEFMGGKTESFSEDSIERFVVIEVDGWNRSLMLIDNVREEAAEEANSAEVNLAFFPPAINTLDEPVHRRRATSATTSNTGFRDKTESQRRKSSFCDLKAEVTVLNTKGQSESVPPLEGSPPVTCTQSKLEMRILDVDIYIVVYAVDEEASFKVAKSIIKKLQEMRRLSGKLQLLYLVGNKTDLVRSRQVTTQNDKWHMREANRTHCLIIFAKYEEPGSDLVLGGRRFAAVNGATFFEVSAAINHLVDELLVDMVVQWRKEVTQHEFSRLGLPTHPTITAASSDAGGVASSSASENRGRQSWTSTLSNPKNMLQRIFKQQFTAKSCMELQKS</sequence>
<feature type="region of interest" description="Disordered" evidence="3">
    <location>
        <begin position="260"/>
        <end position="280"/>
    </location>
</feature>
<organism evidence="4">
    <name type="scientific">Echinococcus granulosus</name>
    <name type="common">Hydatid tapeworm</name>
    <dbReference type="NCBI Taxonomy" id="6210"/>
    <lineage>
        <taxon>Eukaryota</taxon>
        <taxon>Metazoa</taxon>
        <taxon>Spiralia</taxon>
        <taxon>Lophotrochozoa</taxon>
        <taxon>Platyhelminthes</taxon>
        <taxon>Cestoda</taxon>
        <taxon>Eucestoda</taxon>
        <taxon>Cyclophyllidea</taxon>
        <taxon>Taeniidae</taxon>
        <taxon>Echinococcus</taxon>
        <taxon>Echinococcus granulosus group</taxon>
    </lineage>
</organism>
<evidence type="ECO:0000256" key="1">
    <source>
        <dbReference type="ARBA" id="ARBA00008846"/>
    </source>
</evidence>
<dbReference type="Proteomes" id="UP000492820">
    <property type="component" value="Unassembled WGS sequence"/>
</dbReference>
<dbReference type="InterPro" id="IPR051641">
    <property type="entry name" value="RGK_GTP-binding_reg"/>
</dbReference>
<dbReference type="GO" id="GO:0005525">
    <property type="term" value="F:GTP binding"/>
    <property type="evidence" value="ECO:0007669"/>
    <property type="project" value="InterPro"/>
</dbReference>
<comment type="similarity">
    <text evidence="1">Belongs to the small GTPase superfamily. RGK family.</text>
</comment>
<evidence type="ECO:0000313" key="4">
    <source>
        <dbReference type="EMBL" id="CDS19561.1"/>
    </source>
</evidence>
<proteinExistence type="inferred from homology"/>
<name>A0A068WM44_ECHGR</name>
<gene>
    <name evidence="4" type="ORF">EgrG_000488000</name>
</gene>
<dbReference type="OrthoDB" id="5239715at2759"/>
<evidence type="ECO:0000256" key="3">
    <source>
        <dbReference type="SAM" id="MobiDB-lite"/>
    </source>
</evidence>
<dbReference type="GO" id="GO:0003924">
    <property type="term" value="F:GTPase activity"/>
    <property type="evidence" value="ECO:0007669"/>
    <property type="project" value="InterPro"/>
</dbReference>
<dbReference type="AlphaFoldDB" id="A0A068WM44"/>
<reference evidence="6" key="3">
    <citation type="submission" date="2020-10" db="UniProtKB">
        <authorList>
            <consortium name="WormBaseParasite"/>
        </authorList>
    </citation>
    <scope>IDENTIFICATION</scope>
</reference>
<evidence type="ECO:0000256" key="2">
    <source>
        <dbReference type="ARBA" id="ARBA00022553"/>
    </source>
</evidence>
<dbReference type="EMBL" id="LK028579">
    <property type="protein sequence ID" value="CDS19561.1"/>
    <property type="molecule type" value="Genomic_DNA"/>
</dbReference>
<keyword evidence="2" id="KW-0597">Phosphoprotein</keyword>
<reference evidence="4" key="2">
    <citation type="submission" date="2014-06" db="EMBL/GenBank/DDBJ databases">
        <authorList>
            <person name="Aslett M."/>
        </authorList>
    </citation>
    <scope>NUCLEOTIDE SEQUENCE</scope>
</reference>
<protein>
    <submittedName>
        <fullName evidence="4 6">GTP binding protein GEM</fullName>
    </submittedName>
</protein>
<dbReference type="InterPro" id="IPR001806">
    <property type="entry name" value="Small_GTPase"/>
</dbReference>
<dbReference type="Gene3D" id="3.40.50.300">
    <property type="entry name" value="P-loop containing nucleotide triphosphate hydrolases"/>
    <property type="match status" value="2"/>
</dbReference>
<feature type="region of interest" description="Disordered" evidence="3">
    <location>
        <begin position="471"/>
        <end position="496"/>
    </location>
</feature>
<dbReference type="Pfam" id="PF00071">
    <property type="entry name" value="Ras"/>
    <property type="match status" value="1"/>
</dbReference>
<dbReference type="SMART" id="SM00173">
    <property type="entry name" value="RAS"/>
    <property type="match status" value="1"/>
</dbReference>
<reference evidence="4 5" key="1">
    <citation type="journal article" date="2013" name="Nature">
        <title>The genomes of four tapeworm species reveal adaptations to parasitism.</title>
        <authorList>
            <person name="Tsai I.J."/>
            <person name="Zarowiecki M."/>
            <person name="Holroyd N."/>
            <person name="Garciarrubio A."/>
            <person name="Sanchez-Flores A."/>
            <person name="Brooks K.L."/>
            <person name="Tracey A."/>
            <person name="Bobes R.J."/>
            <person name="Fragoso G."/>
            <person name="Sciutto E."/>
            <person name="Aslett M."/>
            <person name="Beasley H."/>
            <person name="Bennett H.M."/>
            <person name="Cai J."/>
            <person name="Camicia F."/>
            <person name="Clark R."/>
            <person name="Cucher M."/>
            <person name="De Silva N."/>
            <person name="Day T.A."/>
            <person name="Deplazes P."/>
            <person name="Estrada K."/>
            <person name="Fernandez C."/>
            <person name="Holland P.W."/>
            <person name="Hou J."/>
            <person name="Hu S."/>
            <person name="Huckvale T."/>
            <person name="Hung S.S."/>
            <person name="Kamenetzky L."/>
            <person name="Keane J.A."/>
            <person name="Kiss F."/>
            <person name="Koziol U."/>
            <person name="Lambert O."/>
            <person name="Liu K."/>
            <person name="Luo X."/>
            <person name="Luo Y."/>
            <person name="Macchiaroli N."/>
            <person name="Nichol S."/>
            <person name="Paps J."/>
            <person name="Parkinson J."/>
            <person name="Pouchkina-Stantcheva N."/>
            <person name="Riddiford N."/>
            <person name="Rosenzvit M."/>
            <person name="Salinas G."/>
            <person name="Wasmuth J.D."/>
            <person name="Zamanian M."/>
            <person name="Zheng Y."/>
            <person name="Cai X."/>
            <person name="Soberon X."/>
            <person name="Olson P.D."/>
            <person name="Laclette J.P."/>
            <person name="Brehm K."/>
            <person name="Berriman M."/>
            <person name="Garciarrubio A."/>
            <person name="Bobes R.J."/>
            <person name="Fragoso G."/>
            <person name="Sanchez-Flores A."/>
            <person name="Estrada K."/>
            <person name="Cevallos M.A."/>
            <person name="Morett E."/>
            <person name="Gonzalez V."/>
            <person name="Portillo T."/>
            <person name="Ochoa-Leyva A."/>
            <person name="Jose M.V."/>
            <person name="Sciutto E."/>
            <person name="Landa A."/>
            <person name="Jimenez L."/>
            <person name="Valdes V."/>
            <person name="Carrero J.C."/>
            <person name="Larralde C."/>
            <person name="Morales-Montor J."/>
            <person name="Limon-Lason J."/>
            <person name="Soberon X."/>
            <person name="Laclette J.P."/>
        </authorList>
    </citation>
    <scope>NUCLEOTIDE SEQUENCE [LARGE SCALE GENOMIC DNA]</scope>
</reference>
<dbReference type="PANTHER" id="PTHR45775">
    <property type="entry name" value="RAD, GEM/KIR FAMILY MEMBER 2, ISOFORM C"/>
    <property type="match status" value="1"/>
</dbReference>